<evidence type="ECO:0000313" key="3">
    <source>
        <dbReference type="Proteomes" id="UP000266841"/>
    </source>
</evidence>
<evidence type="ECO:0000313" key="2">
    <source>
        <dbReference type="EMBL" id="EJK60310.1"/>
    </source>
</evidence>
<feature type="region of interest" description="Disordered" evidence="1">
    <location>
        <begin position="48"/>
        <end position="77"/>
    </location>
</feature>
<dbReference type="AlphaFoldDB" id="K0S4Y4"/>
<reference evidence="2 3" key="1">
    <citation type="journal article" date="2012" name="Genome Biol.">
        <title>Genome and low-iron response of an oceanic diatom adapted to chronic iron limitation.</title>
        <authorList>
            <person name="Lommer M."/>
            <person name="Specht M."/>
            <person name="Roy A.S."/>
            <person name="Kraemer L."/>
            <person name="Andreson R."/>
            <person name="Gutowska M.A."/>
            <person name="Wolf J."/>
            <person name="Bergner S.V."/>
            <person name="Schilhabel M.B."/>
            <person name="Klostermeier U.C."/>
            <person name="Beiko R.G."/>
            <person name="Rosenstiel P."/>
            <person name="Hippler M."/>
            <person name="Laroche J."/>
        </authorList>
    </citation>
    <scope>NUCLEOTIDE SEQUENCE [LARGE SCALE GENOMIC DNA]</scope>
    <source>
        <strain evidence="2 3">CCMP1005</strain>
    </source>
</reference>
<proteinExistence type="predicted"/>
<protein>
    <submittedName>
        <fullName evidence="2">Uncharacterized protein</fullName>
    </submittedName>
</protein>
<organism evidence="2 3">
    <name type="scientific">Thalassiosira oceanica</name>
    <name type="common">Marine diatom</name>
    <dbReference type="NCBI Taxonomy" id="159749"/>
    <lineage>
        <taxon>Eukaryota</taxon>
        <taxon>Sar</taxon>
        <taxon>Stramenopiles</taxon>
        <taxon>Ochrophyta</taxon>
        <taxon>Bacillariophyta</taxon>
        <taxon>Coscinodiscophyceae</taxon>
        <taxon>Thalassiosirophycidae</taxon>
        <taxon>Thalassiosirales</taxon>
        <taxon>Thalassiosiraceae</taxon>
        <taxon>Thalassiosira</taxon>
    </lineage>
</organism>
<feature type="compositionally biased region" description="Basic and acidic residues" evidence="1">
    <location>
        <begin position="15"/>
        <end position="30"/>
    </location>
</feature>
<dbReference type="EMBL" id="AGNL01021247">
    <property type="protein sequence ID" value="EJK60310.1"/>
    <property type="molecule type" value="Genomic_DNA"/>
</dbReference>
<comment type="caution">
    <text evidence="2">The sequence shown here is derived from an EMBL/GenBank/DDBJ whole genome shotgun (WGS) entry which is preliminary data.</text>
</comment>
<dbReference type="Gene3D" id="3.30.450.70">
    <property type="match status" value="1"/>
</dbReference>
<evidence type="ECO:0000256" key="1">
    <source>
        <dbReference type="SAM" id="MobiDB-lite"/>
    </source>
</evidence>
<gene>
    <name evidence="2" type="ORF">THAOC_19355</name>
</gene>
<keyword evidence="3" id="KW-1185">Reference proteome</keyword>
<name>K0S4Y4_THAOC</name>
<sequence length="323" mass="35074">MGPRTTPLVGAAGRPGDRRCPCPPLDEGRGPEAACQQKGAVLRINPERLSVKSAGRAGRGGQSRITRTRSTDKLRGSKQQAKKVWLSFDAGTRRLAGRDGYPRDIVPAPAIAVAVVSTRDGRPLYLRDFSDTAGLLLSDPFADDSADLFDDEHLPAVGTAADEQRREWPCAVGYQFSLHSAHGRLSEVVDGGEGQWKPPPGSSGADCNWVGWLCNLETTRAYGYVSTNVRYIALVENTISPENQQAQAARDGDLKIALVSSRALYDRMAECGPFLILSLQANLHKLYTEHVLNPFTVPDSKIALGSRFDLGCSNIIQRLNESF</sequence>
<feature type="region of interest" description="Disordered" evidence="1">
    <location>
        <begin position="1"/>
        <end position="32"/>
    </location>
</feature>
<accession>K0S4Y4</accession>
<dbReference type="Proteomes" id="UP000266841">
    <property type="component" value="Unassembled WGS sequence"/>
</dbReference>